<dbReference type="SUPFAM" id="SSF47598">
    <property type="entry name" value="Ribbon-helix-helix"/>
    <property type="match status" value="1"/>
</dbReference>
<dbReference type="AlphaFoldDB" id="X1K5A4"/>
<dbReference type="InterPro" id="IPR010985">
    <property type="entry name" value="Ribbon_hlx_hlx"/>
</dbReference>
<reference evidence="1" key="1">
    <citation type="journal article" date="2014" name="Front. Microbiol.">
        <title>High frequency of phylogenetically diverse reductive dehalogenase-homologous genes in deep subseafloor sedimentary metagenomes.</title>
        <authorList>
            <person name="Kawai M."/>
            <person name="Futagami T."/>
            <person name="Toyoda A."/>
            <person name="Takaki Y."/>
            <person name="Nishi S."/>
            <person name="Hori S."/>
            <person name="Arai W."/>
            <person name="Tsubouchi T."/>
            <person name="Morono Y."/>
            <person name="Uchiyama I."/>
            <person name="Ito T."/>
            <person name="Fujiyama A."/>
            <person name="Inagaki F."/>
            <person name="Takami H."/>
        </authorList>
    </citation>
    <scope>NUCLEOTIDE SEQUENCE</scope>
    <source>
        <strain evidence="1">Expedition CK06-06</strain>
    </source>
</reference>
<protein>
    <recommendedName>
        <fullName evidence="2">Ribbon-helix-helix protein CopG domain-containing protein</fullName>
    </recommendedName>
</protein>
<dbReference type="GO" id="GO:0006355">
    <property type="term" value="P:regulation of DNA-templated transcription"/>
    <property type="evidence" value="ECO:0007669"/>
    <property type="project" value="InterPro"/>
</dbReference>
<evidence type="ECO:0008006" key="2">
    <source>
        <dbReference type="Google" id="ProtNLM"/>
    </source>
</evidence>
<gene>
    <name evidence="1" type="ORF">S03H2_58501</name>
</gene>
<dbReference type="EMBL" id="BARU01037560">
    <property type="protein sequence ID" value="GAH88820.1"/>
    <property type="molecule type" value="Genomic_DNA"/>
</dbReference>
<proteinExistence type="predicted"/>
<accession>X1K5A4</accession>
<organism evidence="1">
    <name type="scientific">marine sediment metagenome</name>
    <dbReference type="NCBI Taxonomy" id="412755"/>
    <lineage>
        <taxon>unclassified sequences</taxon>
        <taxon>metagenomes</taxon>
        <taxon>ecological metagenomes</taxon>
    </lineage>
</organism>
<name>X1K5A4_9ZZZZ</name>
<evidence type="ECO:0000313" key="1">
    <source>
        <dbReference type="EMBL" id="GAH88820.1"/>
    </source>
</evidence>
<comment type="caution">
    <text evidence="1">The sequence shown here is derived from an EMBL/GenBank/DDBJ whole genome shotgun (WGS) entry which is preliminary data.</text>
</comment>
<sequence>MDGKEDLTYWSVPVNISLNKALEEALKLAGYRTKTEFIRDAVRRRLEELGIKLSAKI</sequence>